<evidence type="ECO:0000313" key="4">
    <source>
        <dbReference type="EMBL" id="RCI07417.1"/>
    </source>
</evidence>
<keyword evidence="1" id="KW-1133">Transmembrane helix</keyword>
<proteinExistence type="predicted"/>
<dbReference type="EMBL" id="LKCN02000030">
    <property type="protein sequence ID" value="RCI07417.1"/>
    <property type="molecule type" value="Genomic_DNA"/>
</dbReference>
<name>A0A367KZ23_9HYPO</name>
<comment type="caution">
    <text evidence="5">The sequence shown here is derived from an EMBL/GenBank/DDBJ whole genome shotgun (WGS) entry which is preliminary data.</text>
</comment>
<evidence type="ECO:0000256" key="1">
    <source>
        <dbReference type="SAM" id="Phobius"/>
    </source>
</evidence>
<organism evidence="5 6">
    <name type="scientific">Ophiocordyceps polyrhachis-furcata BCC 54312</name>
    <dbReference type="NCBI Taxonomy" id="1330021"/>
    <lineage>
        <taxon>Eukaryota</taxon>
        <taxon>Fungi</taxon>
        <taxon>Dikarya</taxon>
        <taxon>Ascomycota</taxon>
        <taxon>Pezizomycotina</taxon>
        <taxon>Sordariomycetes</taxon>
        <taxon>Hypocreomycetidae</taxon>
        <taxon>Hypocreales</taxon>
        <taxon>Ophiocordycipitaceae</taxon>
        <taxon>Ophiocordyceps</taxon>
    </lineage>
</organism>
<evidence type="ECO:0000313" key="6">
    <source>
        <dbReference type="Proteomes" id="UP000253664"/>
    </source>
</evidence>
<keyword evidence="6" id="KW-1185">Reference proteome</keyword>
<evidence type="ECO:0000313" key="2">
    <source>
        <dbReference type="EMBL" id="RCI07350.1"/>
    </source>
</evidence>
<feature type="transmembrane region" description="Helical" evidence="1">
    <location>
        <begin position="21"/>
        <end position="41"/>
    </location>
</feature>
<reference evidence="5 6" key="1">
    <citation type="journal article" date="2015" name="BMC Genomics">
        <title>Insights from the genome of Ophiocordyceps polyrhachis-furcata to pathogenicity and host specificity in insect fungi.</title>
        <authorList>
            <person name="Wichadakul D."/>
            <person name="Kobmoo N."/>
            <person name="Ingsriswang S."/>
            <person name="Tangphatsornruang S."/>
            <person name="Chantasingh D."/>
            <person name="Luangsa-ard J.J."/>
            <person name="Eurwilaichitr L."/>
        </authorList>
    </citation>
    <scope>NUCLEOTIDE SEQUENCE [LARGE SCALE GENOMIC DNA]</scope>
    <source>
        <strain evidence="5 6">BCC 54312</strain>
    </source>
</reference>
<dbReference type="EMBL" id="LKCN02000030">
    <property type="protein sequence ID" value="RCI07418.1"/>
    <property type="molecule type" value="Genomic_DNA"/>
</dbReference>
<dbReference type="Proteomes" id="UP000253664">
    <property type="component" value="Unassembled WGS sequence"/>
</dbReference>
<evidence type="ECO:0000313" key="5">
    <source>
        <dbReference type="EMBL" id="RCI07418.1"/>
    </source>
</evidence>
<sequence length="84" mass="9901">MNCTPKQKKYYVITCATNMSPYLLVHFYTLAILKLLTYLFFTSYHGQYCLSLYLPQFFGDFCNNHPFGLLSHTAQANTLEYYIF</sequence>
<accession>A0A367KZ23</accession>
<reference evidence="5" key="2">
    <citation type="submission" date="2017-10" db="EMBL/GenBank/DDBJ databases">
        <title>A genome scan of diversifying selection in the zombie-ant fungus Ophiocordyceps unilateralis complex supports a role of enterotoxins in coevolution and host-specificity.</title>
        <authorList>
            <person name="Kobmoo N."/>
            <person name="Wichadakul D."/>
            <person name="Arnamnart N."/>
            <person name="Rodriguez De La Vega R.C."/>
            <person name="Luangsa-Ard J.-J."/>
            <person name="Giraud T."/>
        </authorList>
    </citation>
    <scope>NUCLEOTIDE SEQUENCE</scope>
    <source>
        <strain evidence="5">BCC 54312</strain>
    </source>
</reference>
<dbReference type="AlphaFoldDB" id="A0A367KZ23"/>
<dbReference type="EMBL" id="LKCN02000050">
    <property type="protein sequence ID" value="RCI07350.1"/>
    <property type="molecule type" value="Genomic_DNA"/>
</dbReference>
<dbReference type="EMBL" id="LKCN02000050">
    <property type="protein sequence ID" value="RCI07351.1"/>
    <property type="molecule type" value="Genomic_DNA"/>
</dbReference>
<keyword evidence="1" id="KW-0812">Transmembrane</keyword>
<evidence type="ECO:0000313" key="3">
    <source>
        <dbReference type="EMBL" id="RCI07351.1"/>
    </source>
</evidence>
<keyword evidence="1" id="KW-0472">Membrane</keyword>
<gene>
    <name evidence="4" type="ORF">L249_4495</name>
    <name evidence="5" type="ORF">L249_4496</name>
    <name evidence="3" type="ORF">L249_4899</name>
    <name evidence="2" type="ORF">L249_4900</name>
</gene>
<protein>
    <submittedName>
        <fullName evidence="5">Uncharacterized protein</fullName>
    </submittedName>
</protein>